<sequence length="68" mass="7784">MRDGLFSCLKAGKIFFSQIARPDIELIYIILYINSHHVRDGGSIIHAIVNENNRRFARIRQAIAPIYG</sequence>
<proteinExistence type="predicted"/>
<name>A0ABQ6NVH2_9BACL</name>
<dbReference type="Proteomes" id="UP001285921">
    <property type="component" value="Unassembled WGS sequence"/>
</dbReference>
<evidence type="ECO:0000313" key="2">
    <source>
        <dbReference type="Proteomes" id="UP001285921"/>
    </source>
</evidence>
<comment type="caution">
    <text evidence="1">The sequence shown here is derived from an EMBL/GenBank/DDBJ whole genome shotgun (WGS) entry which is preliminary data.</text>
</comment>
<gene>
    <name evidence="1" type="ORF">PghCCS26_61760</name>
</gene>
<dbReference type="EMBL" id="BTCL01000046">
    <property type="protein sequence ID" value="GMK49046.1"/>
    <property type="molecule type" value="Genomic_DNA"/>
</dbReference>
<accession>A0ABQ6NVH2</accession>
<evidence type="ECO:0000313" key="1">
    <source>
        <dbReference type="EMBL" id="GMK49046.1"/>
    </source>
</evidence>
<evidence type="ECO:0008006" key="3">
    <source>
        <dbReference type="Google" id="ProtNLM"/>
    </source>
</evidence>
<organism evidence="1 2">
    <name type="scientific">Paenibacillus glycanilyticus</name>
    <dbReference type="NCBI Taxonomy" id="126569"/>
    <lineage>
        <taxon>Bacteria</taxon>
        <taxon>Bacillati</taxon>
        <taxon>Bacillota</taxon>
        <taxon>Bacilli</taxon>
        <taxon>Bacillales</taxon>
        <taxon>Paenibacillaceae</taxon>
        <taxon>Paenibacillus</taxon>
    </lineage>
</organism>
<protein>
    <recommendedName>
        <fullName evidence="3">Transposase</fullName>
    </recommendedName>
</protein>
<keyword evidence="2" id="KW-1185">Reference proteome</keyword>
<reference evidence="1 2" key="1">
    <citation type="submission" date="2023-05" db="EMBL/GenBank/DDBJ databases">
        <title>Draft genome of Paenibacillus sp. CCS26.</title>
        <authorList>
            <person name="Akita H."/>
            <person name="Shinto Y."/>
            <person name="Kimura Z."/>
        </authorList>
    </citation>
    <scope>NUCLEOTIDE SEQUENCE [LARGE SCALE GENOMIC DNA]</scope>
    <source>
        <strain evidence="1 2">CCS26</strain>
    </source>
</reference>